<proteinExistence type="predicted"/>
<dbReference type="Proteomes" id="UP000294832">
    <property type="component" value="Unassembled WGS sequence"/>
</dbReference>
<keyword evidence="2" id="KW-1185">Reference proteome</keyword>
<comment type="caution">
    <text evidence="1">The sequence shown here is derived from an EMBL/GenBank/DDBJ whole genome shotgun (WGS) entry which is preliminary data.</text>
</comment>
<sequence>MHKHGSVGSHMSAHLESAARFTSLVEPLFTKDGLLPCKNITIRKRGWHHDLFLSDGNIPLFPAPFNLMTANYLASHESLWEQAALRVTYYSPICGSAPVFGVPFRKAVNIALSKGQMRSKFYFPENIENGHHKTLLMQLDKTSDKRGELLQLQTWQYTPGTRHAHYLHALSHDFSTHACHLDGAVIEFSDEDLDLFLQKSRKVKGDRYEKFFRLDGMIEIEHMHNLARTFFMTEDLYNEAFEVSELGAPYA</sequence>
<evidence type="ECO:0000313" key="1">
    <source>
        <dbReference type="EMBL" id="TCN78541.1"/>
    </source>
</evidence>
<protein>
    <submittedName>
        <fullName evidence="1">Uncharacterized protein</fullName>
    </submittedName>
</protein>
<reference evidence="1 2" key="1">
    <citation type="submission" date="2019-03" db="EMBL/GenBank/DDBJ databases">
        <title>Freshwater and sediment microbial communities from various areas in North America, analyzing microbe dynamics in response to fracking.</title>
        <authorList>
            <person name="Lamendella R."/>
        </authorList>
    </citation>
    <scope>NUCLEOTIDE SEQUENCE [LARGE SCALE GENOMIC DNA]</scope>
    <source>
        <strain evidence="1 2">74A</strain>
    </source>
</reference>
<gene>
    <name evidence="1" type="ORF">EDC91_13825</name>
</gene>
<dbReference type="AlphaFoldDB" id="A0A4R2F2K6"/>
<dbReference type="EMBL" id="SLWF01000038">
    <property type="protein sequence ID" value="TCN78541.1"/>
    <property type="molecule type" value="Genomic_DNA"/>
</dbReference>
<accession>A0A4R2F2K6</accession>
<organism evidence="1 2">
    <name type="scientific">Shewanella fodinae</name>
    <dbReference type="NCBI Taxonomy" id="552357"/>
    <lineage>
        <taxon>Bacteria</taxon>
        <taxon>Pseudomonadati</taxon>
        <taxon>Pseudomonadota</taxon>
        <taxon>Gammaproteobacteria</taxon>
        <taxon>Alteromonadales</taxon>
        <taxon>Shewanellaceae</taxon>
        <taxon>Shewanella</taxon>
    </lineage>
</organism>
<name>A0A4R2F2K6_9GAMM</name>
<evidence type="ECO:0000313" key="2">
    <source>
        <dbReference type="Proteomes" id="UP000294832"/>
    </source>
</evidence>